<protein>
    <submittedName>
        <fullName evidence="5">ABC transporter ATP-binding protein</fullName>
    </submittedName>
</protein>
<evidence type="ECO:0000259" key="4">
    <source>
        <dbReference type="PROSITE" id="PS50893"/>
    </source>
</evidence>
<dbReference type="GO" id="GO:0005524">
    <property type="term" value="F:ATP binding"/>
    <property type="evidence" value="ECO:0007669"/>
    <property type="project" value="UniProtKB-KW"/>
</dbReference>
<dbReference type="SUPFAM" id="SSF52540">
    <property type="entry name" value="P-loop containing nucleoside triphosphate hydrolases"/>
    <property type="match status" value="1"/>
</dbReference>
<accession>A0A7C2C1A1</accession>
<dbReference type="PROSITE" id="PS00211">
    <property type="entry name" value="ABC_TRANSPORTER_1"/>
    <property type="match status" value="1"/>
</dbReference>
<gene>
    <name evidence="5" type="ORF">ENP73_03020</name>
</gene>
<dbReference type="InterPro" id="IPR050093">
    <property type="entry name" value="ABC_SmlMolc_Importer"/>
</dbReference>
<dbReference type="InterPro" id="IPR017871">
    <property type="entry name" value="ABC_transporter-like_CS"/>
</dbReference>
<evidence type="ECO:0000256" key="1">
    <source>
        <dbReference type="ARBA" id="ARBA00022448"/>
    </source>
</evidence>
<dbReference type="SUPFAM" id="SSF50331">
    <property type="entry name" value="MOP-like"/>
    <property type="match status" value="1"/>
</dbReference>
<dbReference type="InterPro" id="IPR003593">
    <property type="entry name" value="AAA+_ATPase"/>
</dbReference>
<dbReference type="PANTHER" id="PTHR42781">
    <property type="entry name" value="SPERMIDINE/PUTRESCINE IMPORT ATP-BINDING PROTEIN POTA"/>
    <property type="match status" value="1"/>
</dbReference>
<dbReference type="InterPro" id="IPR003439">
    <property type="entry name" value="ABC_transporter-like_ATP-bd"/>
</dbReference>
<proteinExistence type="predicted"/>
<comment type="caution">
    <text evidence="5">The sequence shown here is derived from an EMBL/GenBank/DDBJ whole genome shotgun (WGS) entry which is preliminary data.</text>
</comment>
<evidence type="ECO:0000256" key="2">
    <source>
        <dbReference type="ARBA" id="ARBA00022741"/>
    </source>
</evidence>
<dbReference type="Gene3D" id="3.40.50.300">
    <property type="entry name" value="P-loop containing nucleotide triphosphate hydrolases"/>
    <property type="match status" value="1"/>
</dbReference>
<keyword evidence="1" id="KW-0813">Transport</keyword>
<evidence type="ECO:0000256" key="3">
    <source>
        <dbReference type="ARBA" id="ARBA00022840"/>
    </source>
</evidence>
<dbReference type="PROSITE" id="PS50893">
    <property type="entry name" value="ABC_TRANSPORTER_2"/>
    <property type="match status" value="1"/>
</dbReference>
<evidence type="ECO:0000313" key="5">
    <source>
        <dbReference type="EMBL" id="HEH81978.1"/>
    </source>
</evidence>
<dbReference type="SMART" id="SM00382">
    <property type="entry name" value="AAA"/>
    <property type="match status" value="1"/>
</dbReference>
<dbReference type="Pfam" id="PF00005">
    <property type="entry name" value="ABC_tran"/>
    <property type="match status" value="1"/>
</dbReference>
<sequence>MEVRYRILKPIRLEVALRVEGFTVLLGESGAGKTTLLRALAGLVPAEGEPFPGLPPERRPVGYLPQDLALFPHMTAWENVAFPLRGKGRKERALALLERVGLLPLAGRYPRELSGGQRQRVALARALARDPELLLLDEPTSALDPLTRDRVFGELVALIRDTGLPTLAVSHDPALAQVADRLAVLGSGRILQEGPPEEVLGAPASLEVARLLGYENLLPVRVREGGVEAEGVFLRLALPPWARPGQEAWLGVRAAEVLVAREDRPLPLENVLQGYLERLDPQGLAYRGVFRGPLTLEILLPRHVQERLRLGPGQTVRVVLKPRYLHLMPA</sequence>
<keyword evidence="3 5" id="KW-0067">ATP-binding</keyword>
<dbReference type="GO" id="GO:0016887">
    <property type="term" value="F:ATP hydrolysis activity"/>
    <property type="evidence" value="ECO:0007669"/>
    <property type="project" value="InterPro"/>
</dbReference>
<dbReference type="EMBL" id="DSKL01000127">
    <property type="protein sequence ID" value="HEH81978.1"/>
    <property type="molecule type" value="Genomic_DNA"/>
</dbReference>
<keyword evidence="2" id="KW-0547">Nucleotide-binding</keyword>
<feature type="domain" description="ABC transporter" evidence="4">
    <location>
        <begin position="3"/>
        <end position="212"/>
    </location>
</feature>
<name>A0A7C2C1A1_9DEIN</name>
<dbReference type="AlphaFoldDB" id="A0A7C2C1A1"/>
<dbReference type="InterPro" id="IPR027417">
    <property type="entry name" value="P-loop_NTPase"/>
</dbReference>
<dbReference type="PANTHER" id="PTHR42781:SF4">
    <property type="entry name" value="SPERMIDINE_PUTRESCINE IMPORT ATP-BINDING PROTEIN POTA"/>
    <property type="match status" value="1"/>
</dbReference>
<dbReference type="InterPro" id="IPR008995">
    <property type="entry name" value="Mo/tungstate-bd_C_term_dom"/>
</dbReference>
<reference evidence="5" key="1">
    <citation type="journal article" date="2020" name="mSystems">
        <title>Genome- and Community-Level Interaction Insights into Carbon Utilization and Element Cycling Functions of Hydrothermarchaeota in Hydrothermal Sediment.</title>
        <authorList>
            <person name="Zhou Z."/>
            <person name="Liu Y."/>
            <person name="Xu W."/>
            <person name="Pan J."/>
            <person name="Luo Z.H."/>
            <person name="Li M."/>
        </authorList>
    </citation>
    <scope>NUCLEOTIDE SEQUENCE [LARGE SCALE GENOMIC DNA]</scope>
    <source>
        <strain evidence="5">SpSt-246</strain>
    </source>
</reference>
<organism evidence="5">
    <name type="scientific">Thermus islandicus</name>
    <dbReference type="NCBI Taxonomy" id="540988"/>
    <lineage>
        <taxon>Bacteria</taxon>
        <taxon>Thermotogati</taxon>
        <taxon>Deinococcota</taxon>
        <taxon>Deinococci</taxon>
        <taxon>Thermales</taxon>
        <taxon>Thermaceae</taxon>
        <taxon>Thermus</taxon>
    </lineage>
</organism>